<evidence type="ECO:0000313" key="3">
    <source>
        <dbReference type="Proteomes" id="UP000553963"/>
    </source>
</evidence>
<dbReference type="RefSeq" id="WP_183401148.1">
    <property type="nucleotide sequence ID" value="NZ_JACIDS010000006.1"/>
</dbReference>
<protein>
    <submittedName>
        <fullName evidence="2">Uncharacterized protein</fullName>
    </submittedName>
</protein>
<evidence type="ECO:0000256" key="1">
    <source>
        <dbReference type="SAM" id="Phobius"/>
    </source>
</evidence>
<comment type="caution">
    <text evidence="2">The sequence shown here is derived from an EMBL/GenBank/DDBJ whole genome shotgun (WGS) entry which is preliminary data.</text>
</comment>
<keyword evidence="1" id="KW-0812">Transmembrane</keyword>
<sequence length="55" mass="5983">MQQTAKIIDLSSYRKTKQASASPAESMPMMSFAPFAWVPVWVMVPVPILAMGGPT</sequence>
<dbReference type="Proteomes" id="UP000553963">
    <property type="component" value="Unassembled WGS sequence"/>
</dbReference>
<name>A0A840AV59_9HYPH</name>
<dbReference type="EMBL" id="JACIDS010000006">
    <property type="protein sequence ID" value="MBB3933504.1"/>
    <property type="molecule type" value="Genomic_DNA"/>
</dbReference>
<dbReference type="AlphaFoldDB" id="A0A840AV59"/>
<reference evidence="2 3" key="1">
    <citation type="submission" date="2020-08" db="EMBL/GenBank/DDBJ databases">
        <title>Genomic Encyclopedia of Type Strains, Phase IV (KMG-IV): sequencing the most valuable type-strain genomes for metagenomic binning, comparative biology and taxonomic classification.</title>
        <authorList>
            <person name="Goeker M."/>
        </authorList>
    </citation>
    <scope>NUCLEOTIDE SEQUENCE [LARGE SCALE GENOMIC DNA]</scope>
    <source>
        <strain evidence="2 3">DSM 25966</strain>
    </source>
</reference>
<keyword evidence="1" id="KW-0472">Membrane</keyword>
<gene>
    <name evidence="2" type="ORF">GGR25_004577</name>
</gene>
<organism evidence="2 3">
    <name type="scientific">Kaistia hirudinis</name>
    <dbReference type="NCBI Taxonomy" id="1293440"/>
    <lineage>
        <taxon>Bacteria</taxon>
        <taxon>Pseudomonadati</taxon>
        <taxon>Pseudomonadota</taxon>
        <taxon>Alphaproteobacteria</taxon>
        <taxon>Hyphomicrobiales</taxon>
        <taxon>Kaistiaceae</taxon>
        <taxon>Kaistia</taxon>
    </lineage>
</organism>
<keyword evidence="3" id="KW-1185">Reference proteome</keyword>
<accession>A0A840AV59</accession>
<proteinExistence type="predicted"/>
<feature type="transmembrane region" description="Helical" evidence="1">
    <location>
        <begin position="32"/>
        <end position="52"/>
    </location>
</feature>
<evidence type="ECO:0000313" key="2">
    <source>
        <dbReference type="EMBL" id="MBB3933504.1"/>
    </source>
</evidence>
<keyword evidence="1" id="KW-1133">Transmembrane helix</keyword>